<keyword evidence="2" id="KW-1185">Reference proteome</keyword>
<dbReference type="Proteomes" id="UP001241377">
    <property type="component" value="Unassembled WGS sequence"/>
</dbReference>
<organism evidence="1 2">
    <name type="scientific">Naganishia cerealis</name>
    <dbReference type="NCBI Taxonomy" id="610337"/>
    <lineage>
        <taxon>Eukaryota</taxon>
        <taxon>Fungi</taxon>
        <taxon>Dikarya</taxon>
        <taxon>Basidiomycota</taxon>
        <taxon>Agaricomycotina</taxon>
        <taxon>Tremellomycetes</taxon>
        <taxon>Filobasidiales</taxon>
        <taxon>Filobasidiaceae</taxon>
        <taxon>Naganishia</taxon>
    </lineage>
</organism>
<protein>
    <submittedName>
        <fullName evidence="1">Uncharacterized protein</fullName>
    </submittedName>
</protein>
<accession>A0ACC2VU36</accession>
<evidence type="ECO:0000313" key="2">
    <source>
        <dbReference type="Proteomes" id="UP001241377"/>
    </source>
</evidence>
<comment type="caution">
    <text evidence="1">The sequence shown here is derived from an EMBL/GenBank/DDBJ whole genome shotgun (WGS) entry which is preliminary data.</text>
</comment>
<name>A0ACC2VU36_9TREE</name>
<evidence type="ECO:0000313" key="1">
    <source>
        <dbReference type="EMBL" id="KAJ9102955.1"/>
    </source>
</evidence>
<dbReference type="EMBL" id="JASBWR010000048">
    <property type="protein sequence ID" value="KAJ9102955.1"/>
    <property type="molecule type" value="Genomic_DNA"/>
</dbReference>
<reference evidence="1" key="1">
    <citation type="submission" date="2023-04" db="EMBL/GenBank/DDBJ databases">
        <title>Draft Genome sequencing of Naganishia species isolated from polar environments using Oxford Nanopore Technology.</title>
        <authorList>
            <person name="Leo P."/>
            <person name="Venkateswaran K."/>
        </authorList>
    </citation>
    <scope>NUCLEOTIDE SEQUENCE</scope>
    <source>
        <strain evidence="1">MNA-CCFEE 5261</strain>
    </source>
</reference>
<proteinExistence type="predicted"/>
<sequence length="568" mass="62918">MSLPQKHPRSPSPPVSGSPAKRLKLSDDSPEMDNHVPTSVTPVAPAVENVPGVNELGKNFPNGGGVVNIDNTASNGHPEVNGDVQQTAEEQQDPSDDEDVDEQPEAVVTEEIGSKDMYLDAISRPNLDFDFERVCSKSLANINVYCCLVCGKYFQGRGRGSYAYRHAVGDNHRVWLNLETEKFYVLPEGYLVSDPSLQDIIHVLNPKFEPSTLPKLSLLPSQPSYTLTDQPYYPGFIGLNNIRANDYLNVIIHLVLHVPPLRNFLLDPRTPQLQESARPTELVKRLSTLAKRVWNPRLFKAQASPHEFLQEVSKRSEGKYTMTKQGDPVALLGWLLNTLHKDLGGTKKSNSNIKTIKSPFLFLALDLPAAPLFQDLNEKKIIPQVPLSTILAKFDGQSTQEIGPTLKRHHLTRLPPYLILHIKRFTKNNFVEEKNPTIVNYPMAIDLKDYVDPKPSSPLQTMYNLLANVPHESTIASTSSAGIGPGMSQKKKDKVEDDTTWKIHLRAGSGGGEAEKWFALQDLEVREVRADMVFLGDTVIQASAFPALLGVGKTGYVTQNGLASAVYH</sequence>
<gene>
    <name evidence="1" type="ORF">QFC19_004511</name>
</gene>